<dbReference type="Proteomes" id="UP000541444">
    <property type="component" value="Unassembled WGS sequence"/>
</dbReference>
<keyword evidence="2" id="KW-1185">Reference proteome</keyword>
<dbReference type="EMBL" id="JACGCM010002205">
    <property type="protein sequence ID" value="KAF6143474.1"/>
    <property type="molecule type" value="Genomic_DNA"/>
</dbReference>
<comment type="caution">
    <text evidence="1">The sequence shown here is derived from an EMBL/GenBank/DDBJ whole genome shotgun (WGS) entry which is preliminary data.</text>
</comment>
<reference evidence="1 2" key="1">
    <citation type="journal article" date="2020" name="IScience">
        <title>Genome Sequencing of the Endangered Kingdonia uniflora (Circaeasteraceae, Ranunculales) Reveals Potential Mechanisms of Evolutionary Specialization.</title>
        <authorList>
            <person name="Sun Y."/>
            <person name="Deng T."/>
            <person name="Zhang A."/>
            <person name="Moore M.J."/>
            <person name="Landis J.B."/>
            <person name="Lin N."/>
            <person name="Zhang H."/>
            <person name="Zhang X."/>
            <person name="Huang J."/>
            <person name="Zhang X."/>
            <person name="Sun H."/>
            <person name="Wang H."/>
        </authorList>
    </citation>
    <scope>NUCLEOTIDE SEQUENCE [LARGE SCALE GENOMIC DNA]</scope>
    <source>
        <strain evidence="1">TB1705</strain>
        <tissue evidence="1">Leaf</tissue>
    </source>
</reference>
<evidence type="ECO:0000313" key="2">
    <source>
        <dbReference type="Proteomes" id="UP000541444"/>
    </source>
</evidence>
<sequence>MVKERNLERERKKKRRCDLKEEKVKLKEKGDSGIGAKRSLKVEVFVVPDSSSDVLDRSESDDIIDWDEAQPNDAIALQIDSENIYPLQIRICEEVVGPEVGSGMDHSVESHKNLYNYGELSFYLLPDLEHAKSVRGIPQNISFVYFTGVDTGVLDEGFLCYLAQLDYGLSLPLSSFAKGILNEIKACPAQLNGNMFEILKGAYVSTIFPRPLVFDLDFAGKVWNDNLIWAKGKYTGLSVPKFVKAKVLSPQPLTVVPGLVASSRRKVGKKDLGKSNILDSCIEDGEELESALKKRKLANLPPVSDKVSSKDGLVAKLHAVMAKVTKDLKFFETRFRNLVISPSSNLKSAVEGELRRVSHVQKGIVLGVEDGKDQMAIVADKKADLKAYFPKIVNKLEQESSANIDEVTTPRDNLARCLQEDGYYEVDIMAFAEGHLDDVVSQQMSTRRMLILFQ</sequence>
<protein>
    <submittedName>
        <fullName evidence="1">Uncharacterized protein</fullName>
    </submittedName>
</protein>
<organism evidence="1 2">
    <name type="scientific">Kingdonia uniflora</name>
    <dbReference type="NCBI Taxonomy" id="39325"/>
    <lineage>
        <taxon>Eukaryota</taxon>
        <taxon>Viridiplantae</taxon>
        <taxon>Streptophyta</taxon>
        <taxon>Embryophyta</taxon>
        <taxon>Tracheophyta</taxon>
        <taxon>Spermatophyta</taxon>
        <taxon>Magnoliopsida</taxon>
        <taxon>Ranunculales</taxon>
        <taxon>Circaeasteraceae</taxon>
        <taxon>Kingdonia</taxon>
    </lineage>
</organism>
<accession>A0A7J7LLV1</accession>
<dbReference type="AlphaFoldDB" id="A0A7J7LLV1"/>
<evidence type="ECO:0000313" key="1">
    <source>
        <dbReference type="EMBL" id="KAF6143474.1"/>
    </source>
</evidence>
<name>A0A7J7LLV1_9MAGN</name>
<gene>
    <name evidence="1" type="ORF">GIB67_029643</name>
</gene>
<proteinExistence type="predicted"/>